<dbReference type="Gene3D" id="1.10.10.10">
    <property type="entry name" value="Winged helix-like DNA-binding domain superfamily/Winged helix DNA-binding domain"/>
    <property type="match status" value="1"/>
</dbReference>
<dbReference type="InterPro" id="IPR036388">
    <property type="entry name" value="WH-like_DNA-bd_sf"/>
</dbReference>
<dbReference type="AlphaFoldDB" id="A0A2J6X5A7"/>
<accession>A0A2J6X5A7</accession>
<dbReference type="PRINTS" id="PR00037">
    <property type="entry name" value="HTHLACR"/>
</dbReference>
<feature type="domain" description="HTH deoR-type" evidence="4">
    <location>
        <begin position="3"/>
        <end position="58"/>
    </location>
</feature>
<dbReference type="Pfam" id="PF08220">
    <property type="entry name" value="HTH_DeoR"/>
    <property type="match status" value="1"/>
</dbReference>
<dbReference type="GO" id="GO:0003700">
    <property type="term" value="F:DNA-binding transcription factor activity"/>
    <property type="evidence" value="ECO:0007669"/>
    <property type="project" value="InterPro"/>
</dbReference>
<evidence type="ECO:0000256" key="1">
    <source>
        <dbReference type="ARBA" id="ARBA00023015"/>
    </source>
</evidence>
<keyword evidence="3" id="KW-0804">Transcription</keyword>
<gene>
    <name evidence="6" type="ORF">C0175_01770</name>
    <name evidence="5" type="ORF">C0175_04995</name>
</gene>
<dbReference type="SUPFAM" id="SSF100950">
    <property type="entry name" value="NagB/RpiA/CoA transferase-like"/>
    <property type="match status" value="1"/>
</dbReference>
<evidence type="ECO:0000313" key="7">
    <source>
        <dbReference type="Proteomes" id="UP000236910"/>
    </source>
</evidence>
<dbReference type="PROSITE" id="PS00894">
    <property type="entry name" value="HTH_DEOR_1"/>
    <property type="match status" value="1"/>
</dbReference>
<evidence type="ECO:0000256" key="3">
    <source>
        <dbReference type="ARBA" id="ARBA00023163"/>
    </source>
</evidence>
<evidence type="ECO:0000313" key="6">
    <source>
        <dbReference type="EMBL" id="PMP83463.1"/>
    </source>
</evidence>
<comment type="caution">
    <text evidence="5">The sequence shown here is derived from an EMBL/GenBank/DDBJ whole genome shotgun (WGS) entry which is preliminary data.</text>
</comment>
<dbReference type="SMART" id="SM00420">
    <property type="entry name" value="HTH_DEOR"/>
    <property type="match status" value="1"/>
</dbReference>
<protein>
    <submittedName>
        <fullName evidence="5">DeoR family transcriptional regulator</fullName>
    </submittedName>
</protein>
<dbReference type="GO" id="GO:0003677">
    <property type="term" value="F:DNA binding"/>
    <property type="evidence" value="ECO:0007669"/>
    <property type="project" value="UniProtKB-KW"/>
</dbReference>
<dbReference type="EMBL" id="PNIX01000291">
    <property type="protein sequence ID" value="PMP81703.1"/>
    <property type="molecule type" value="Genomic_DNA"/>
</dbReference>
<dbReference type="InterPro" id="IPR018356">
    <property type="entry name" value="Tscrpt_reg_HTH_DeoR_CS"/>
</dbReference>
<dbReference type="InterPro" id="IPR050313">
    <property type="entry name" value="Carb_Metab_HTH_regulators"/>
</dbReference>
<dbReference type="PANTHER" id="PTHR30363">
    <property type="entry name" value="HTH-TYPE TRANSCRIPTIONAL REGULATOR SRLR-RELATED"/>
    <property type="match status" value="1"/>
</dbReference>
<dbReference type="PANTHER" id="PTHR30363:SF44">
    <property type="entry name" value="AGA OPERON TRANSCRIPTIONAL REPRESSOR-RELATED"/>
    <property type="match status" value="1"/>
</dbReference>
<dbReference type="EMBL" id="PNIX01000103">
    <property type="protein sequence ID" value="PMP83463.1"/>
    <property type="molecule type" value="Genomic_DNA"/>
</dbReference>
<dbReference type="InterPro" id="IPR037171">
    <property type="entry name" value="NagB/RpiA_transferase-like"/>
</dbReference>
<dbReference type="PROSITE" id="PS51000">
    <property type="entry name" value="HTH_DEOR_2"/>
    <property type="match status" value="1"/>
</dbReference>
<organism evidence="5 7">
    <name type="scientific">Caldisericum exile</name>
    <dbReference type="NCBI Taxonomy" id="693075"/>
    <lineage>
        <taxon>Bacteria</taxon>
        <taxon>Pseudomonadati</taxon>
        <taxon>Caldisericota/Cryosericota group</taxon>
        <taxon>Caldisericota</taxon>
        <taxon>Caldisericia</taxon>
        <taxon>Caldisericales</taxon>
        <taxon>Caldisericaceae</taxon>
        <taxon>Caldisericum</taxon>
    </lineage>
</organism>
<keyword evidence="1" id="KW-0805">Transcription regulation</keyword>
<dbReference type="InterPro" id="IPR001034">
    <property type="entry name" value="DeoR_HTH"/>
</dbReference>
<dbReference type="SUPFAM" id="SSF46785">
    <property type="entry name" value="Winged helix' DNA-binding domain"/>
    <property type="match status" value="1"/>
</dbReference>
<dbReference type="SMART" id="SM01134">
    <property type="entry name" value="DeoRC"/>
    <property type="match status" value="1"/>
</dbReference>
<proteinExistence type="predicted"/>
<dbReference type="InterPro" id="IPR014036">
    <property type="entry name" value="DeoR-like_C"/>
</dbReference>
<evidence type="ECO:0000256" key="2">
    <source>
        <dbReference type="ARBA" id="ARBA00023125"/>
    </source>
</evidence>
<dbReference type="Pfam" id="PF00455">
    <property type="entry name" value="DeoRC"/>
    <property type="match status" value="1"/>
</dbReference>
<dbReference type="Proteomes" id="UP000236910">
    <property type="component" value="Unassembled WGS sequence"/>
</dbReference>
<evidence type="ECO:0000259" key="4">
    <source>
        <dbReference type="PROSITE" id="PS51000"/>
    </source>
</evidence>
<reference evidence="5 7" key="1">
    <citation type="submission" date="2018-01" db="EMBL/GenBank/DDBJ databases">
        <title>Metagenomic assembled genomes from two thermal pools in the Uzon Caldera, Kamchatka, Russia.</title>
        <authorList>
            <person name="Wilkins L."/>
            <person name="Ettinger C."/>
        </authorList>
    </citation>
    <scope>NUCLEOTIDE SEQUENCE [LARGE SCALE GENOMIC DNA]</scope>
    <source>
        <strain evidence="5">ARK-10</strain>
    </source>
</reference>
<dbReference type="Gene3D" id="3.40.50.1360">
    <property type="match status" value="1"/>
</dbReference>
<evidence type="ECO:0000313" key="5">
    <source>
        <dbReference type="EMBL" id="PMP81703.1"/>
    </source>
</evidence>
<name>A0A2J6X5A7_9BACT</name>
<sequence length="254" mass="28774">MLSEERRMKIFEYLKSKTSATTDELIEIFNASGSTIRRDLEYLASKQLIRRTHSGAIINTPYTEGNFIVNYNFMKNEKQFIAKKAIKLIEGDDFIALSGGTTSYMLAREIIDSPLKNLTILTNSVNISTLVIESVKDFRLILTGGIPRKGTYECVGEIALRVIRNFNVDKFFVGVNGISIDGGITFSNMEEAEIAKEIHSHSRKTYVIADHTKFGVVKHIRTFEFNEIDGIITDSVSKEFMNEIKKLSLRIEII</sequence>
<dbReference type="InterPro" id="IPR036390">
    <property type="entry name" value="WH_DNA-bd_sf"/>
</dbReference>
<keyword evidence="2" id="KW-0238">DNA-binding</keyword>